<evidence type="ECO:0008006" key="4">
    <source>
        <dbReference type="Google" id="ProtNLM"/>
    </source>
</evidence>
<dbReference type="PANTHER" id="PTHR21580:SF57">
    <property type="entry name" value="OUTER DENSE FIBER OF SPERM TAILS 3-LIKE 2-RELATED"/>
    <property type="match status" value="1"/>
</dbReference>
<dbReference type="Pfam" id="PF07004">
    <property type="entry name" value="SHIPPO-rpt"/>
    <property type="match status" value="6"/>
</dbReference>
<dbReference type="PANTHER" id="PTHR21580">
    <property type="entry name" value="SHIPPO-1-RELATED"/>
    <property type="match status" value="1"/>
</dbReference>
<dbReference type="InterPro" id="IPR010736">
    <property type="entry name" value="SHIPPO-rpt"/>
</dbReference>
<gene>
    <name evidence="2" type="ORF">PECUL_23A038919</name>
</gene>
<reference evidence="2" key="1">
    <citation type="submission" date="2022-03" db="EMBL/GenBank/DDBJ databases">
        <authorList>
            <person name="Alioto T."/>
            <person name="Alioto T."/>
            <person name="Gomez Garrido J."/>
        </authorList>
    </citation>
    <scope>NUCLEOTIDE SEQUENCE</scope>
</reference>
<feature type="region of interest" description="Disordered" evidence="1">
    <location>
        <begin position="1"/>
        <end position="27"/>
    </location>
</feature>
<keyword evidence="3" id="KW-1185">Reference proteome</keyword>
<evidence type="ECO:0000256" key="1">
    <source>
        <dbReference type="SAM" id="MobiDB-lite"/>
    </source>
</evidence>
<dbReference type="InterPro" id="IPR051291">
    <property type="entry name" value="CIMAP"/>
</dbReference>
<organism evidence="2 3">
    <name type="scientific">Pelobates cultripes</name>
    <name type="common">Western spadefoot toad</name>
    <dbReference type="NCBI Taxonomy" id="61616"/>
    <lineage>
        <taxon>Eukaryota</taxon>
        <taxon>Metazoa</taxon>
        <taxon>Chordata</taxon>
        <taxon>Craniata</taxon>
        <taxon>Vertebrata</taxon>
        <taxon>Euteleostomi</taxon>
        <taxon>Amphibia</taxon>
        <taxon>Batrachia</taxon>
        <taxon>Anura</taxon>
        <taxon>Pelobatoidea</taxon>
        <taxon>Pelobatidae</taxon>
        <taxon>Pelobates</taxon>
    </lineage>
</organism>
<evidence type="ECO:0000313" key="3">
    <source>
        <dbReference type="Proteomes" id="UP001295444"/>
    </source>
</evidence>
<dbReference type="GO" id="GO:0005856">
    <property type="term" value="C:cytoskeleton"/>
    <property type="evidence" value="ECO:0007669"/>
    <property type="project" value="TreeGrafter"/>
</dbReference>
<accession>A0AAD1W8A3</accession>
<protein>
    <recommendedName>
        <fullName evidence="4">Outer dense fiber protein 3-like protein 2</fullName>
    </recommendedName>
</protein>
<dbReference type="EMBL" id="OW240916">
    <property type="protein sequence ID" value="CAH2293176.1"/>
    <property type="molecule type" value="Genomic_DNA"/>
</dbReference>
<dbReference type="Proteomes" id="UP001295444">
    <property type="component" value="Chromosome 05"/>
</dbReference>
<name>A0AAD1W8A3_PELCU</name>
<proteinExistence type="predicted"/>
<sequence>MGEQAERKTPAIAAKETGPGPGRYGLPPTVGFVGHDYTKYSSPAYSFHGRSSHSDEDSGYCGKWQDAAESIGNPAQLNSSPGPCYYVDPNLTRYGHSAGPAYSMLARGRSADKKSVIPGPGNYSPERCPVPTHRRPPSYSIGSRTRYRSSDQVPAPNRYSLPPVLGPRVPGKSSAPAFSMSGVSHHGRYCEDLAQTPGPAHYYQTDLNSIMKKGPAFSMLARPTKARVVQVTPGPGAHSPEKASGHKSRAPAFSMGIRHSEYTTPLIIDVSM</sequence>
<feature type="region of interest" description="Disordered" evidence="1">
    <location>
        <begin position="112"/>
        <end position="168"/>
    </location>
</feature>
<evidence type="ECO:0000313" key="2">
    <source>
        <dbReference type="EMBL" id="CAH2293176.1"/>
    </source>
</evidence>
<dbReference type="AlphaFoldDB" id="A0AAD1W8A3"/>